<dbReference type="GO" id="GO:0051213">
    <property type="term" value="F:dioxygenase activity"/>
    <property type="evidence" value="ECO:0007669"/>
    <property type="project" value="UniProtKB-KW"/>
</dbReference>
<dbReference type="PROSITE" id="PS51296">
    <property type="entry name" value="RIESKE"/>
    <property type="match status" value="1"/>
</dbReference>
<dbReference type="CDD" id="cd03478">
    <property type="entry name" value="Rieske_AIFL_N"/>
    <property type="match status" value="1"/>
</dbReference>
<evidence type="ECO:0000256" key="7">
    <source>
        <dbReference type="ARBA" id="ARBA00023004"/>
    </source>
</evidence>
<evidence type="ECO:0000256" key="4">
    <source>
        <dbReference type="ARBA" id="ARBA00022723"/>
    </source>
</evidence>
<dbReference type="InterPro" id="IPR036188">
    <property type="entry name" value="FAD/NAD-bd_sf"/>
</dbReference>
<dbReference type="RefSeq" id="WP_238750182.1">
    <property type="nucleotide sequence ID" value="NZ_CAKLPZ010000001.1"/>
</dbReference>
<dbReference type="PRINTS" id="PR00368">
    <property type="entry name" value="FADPNR"/>
</dbReference>
<dbReference type="SUPFAM" id="SSF55424">
    <property type="entry name" value="FAD/NAD-linked reductases, dimerisation (C-terminal) domain"/>
    <property type="match status" value="1"/>
</dbReference>
<keyword evidence="11" id="KW-1185">Reference proteome</keyword>
<keyword evidence="7" id="KW-0408">Iron</keyword>
<dbReference type="InterPro" id="IPR050446">
    <property type="entry name" value="FAD-oxidoreductase/Apoptosis"/>
</dbReference>
<dbReference type="SUPFAM" id="SSF50022">
    <property type="entry name" value="ISP domain"/>
    <property type="match status" value="1"/>
</dbReference>
<keyword evidence="10" id="KW-0223">Dioxygenase</keyword>
<dbReference type="InterPro" id="IPR028202">
    <property type="entry name" value="Reductase_C"/>
</dbReference>
<dbReference type="Pfam" id="PF00355">
    <property type="entry name" value="Rieske"/>
    <property type="match status" value="1"/>
</dbReference>
<dbReference type="InterPro" id="IPR036922">
    <property type="entry name" value="Rieske_2Fe-2S_sf"/>
</dbReference>
<accession>A0ABM9B0G6</accession>
<dbReference type="SUPFAM" id="SSF51905">
    <property type="entry name" value="FAD/NAD(P)-binding domain"/>
    <property type="match status" value="2"/>
</dbReference>
<evidence type="ECO:0000256" key="1">
    <source>
        <dbReference type="ARBA" id="ARBA00001974"/>
    </source>
</evidence>
<dbReference type="Gene3D" id="3.50.50.60">
    <property type="entry name" value="FAD/NAD(P)-binding domain"/>
    <property type="match status" value="2"/>
</dbReference>
<keyword evidence="5" id="KW-0274">FAD</keyword>
<keyword evidence="8" id="KW-0411">Iron-sulfur</keyword>
<dbReference type="InterPro" id="IPR023753">
    <property type="entry name" value="FAD/NAD-binding_dom"/>
</dbReference>
<dbReference type="EC" id="1.18.1.3" evidence="10"/>
<evidence type="ECO:0000259" key="9">
    <source>
        <dbReference type="PROSITE" id="PS51296"/>
    </source>
</evidence>
<dbReference type="EMBL" id="CAKLPZ010000001">
    <property type="protein sequence ID" value="CAH1000127.1"/>
    <property type="molecule type" value="Genomic_DNA"/>
</dbReference>
<protein>
    <submittedName>
        <fullName evidence="10">3-phenylpropionate/cinnamic acid dioxygenase ferredoxin--NAD(+) reductase component</fullName>
        <ecNumber evidence="10">1.18.1.3</ecNumber>
    </submittedName>
</protein>
<dbReference type="InterPro" id="IPR017941">
    <property type="entry name" value="Rieske_2Fe-2S"/>
</dbReference>
<keyword evidence="2" id="KW-0285">Flavoprotein</keyword>
<dbReference type="PANTHER" id="PTHR43557:SF2">
    <property type="entry name" value="RIESKE DOMAIN-CONTAINING PROTEIN-RELATED"/>
    <property type="match status" value="1"/>
</dbReference>
<dbReference type="Gene3D" id="2.102.10.10">
    <property type="entry name" value="Rieske [2Fe-2S] iron-sulphur domain"/>
    <property type="match status" value="1"/>
</dbReference>
<dbReference type="Pfam" id="PF14759">
    <property type="entry name" value="Reductase_C"/>
    <property type="match status" value="1"/>
</dbReference>
<dbReference type="GO" id="GO:0008860">
    <property type="term" value="F:ferredoxin-NAD+ reductase activity"/>
    <property type="evidence" value="ECO:0007669"/>
    <property type="project" value="UniProtKB-EC"/>
</dbReference>
<feature type="domain" description="Rieske" evidence="9">
    <location>
        <begin position="2"/>
        <end position="97"/>
    </location>
</feature>
<dbReference type="InterPro" id="IPR016156">
    <property type="entry name" value="FAD/NAD-linked_Rdtase_dimer_sf"/>
</dbReference>
<keyword evidence="4" id="KW-0479">Metal-binding</keyword>
<dbReference type="Gene3D" id="3.30.390.30">
    <property type="match status" value="1"/>
</dbReference>
<keyword evidence="3" id="KW-0001">2Fe-2S</keyword>
<evidence type="ECO:0000256" key="6">
    <source>
        <dbReference type="ARBA" id="ARBA00023002"/>
    </source>
</evidence>
<evidence type="ECO:0000256" key="5">
    <source>
        <dbReference type="ARBA" id="ARBA00022827"/>
    </source>
</evidence>
<dbReference type="Proteomes" id="UP000837803">
    <property type="component" value="Unassembled WGS sequence"/>
</dbReference>
<evidence type="ECO:0000256" key="8">
    <source>
        <dbReference type="ARBA" id="ARBA00023014"/>
    </source>
</evidence>
<gene>
    <name evidence="10" type="primary">hcaD</name>
    <name evidence="10" type="ORF">LEM8419_01274</name>
</gene>
<evidence type="ECO:0000256" key="2">
    <source>
        <dbReference type="ARBA" id="ARBA00022630"/>
    </source>
</evidence>
<comment type="caution">
    <text evidence="10">The sequence shown here is derived from an EMBL/GenBank/DDBJ whole genome shotgun (WGS) entry which is preliminary data.</text>
</comment>
<dbReference type="PANTHER" id="PTHR43557">
    <property type="entry name" value="APOPTOSIS-INDUCING FACTOR 1"/>
    <property type="match status" value="1"/>
</dbReference>
<proteinExistence type="predicted"/>
<name>A0ABM9B0G6_9BACT</name>
<dbReference type="PRINTS" id="PR00411">
    <property type="entry name" value="PNDRDTASEI"/>
</dbReference>
<evidence type="ECO:0000313" key="10">
    <source>
        <dbReference type="EMBL" id="CAH1000127.1"/>
    </source>
</evidence>
<evidence type="ECO:0000256" key="3">
    <source>
        <dbReference type="ARBA" id="ARBA00022714"/>
    </source>
</evidence>
<organism evidence="10 11">
    <name type="scientific">Neolewinella maritima</name>
    <dbReference type="NCBI Taxonomy" id="1383882"/>
    <lineage>
        <taxon>Bacteria</taxon>
        <taxon>Pseudomonadati</taxon>
        <taxon>Bacteroidota</taxon>
        <taxon>Saprospiria</taxon>
        <taxon>Saprospirales</taxon>
        <taxon>Lewinellaceae</taxon>
        <taxon>Neolewinella</taxon>
    </lineage>
</organism>
<evidence type="ECO:0000313" key="11">
    <source>
        <dbReference type="Proteomes" id="UP000837803"/>
    </source>
</evidence>
<sequence length="527" mass="57287">MIKVFSLSQLPAGHMHQVAVGDYDVLLANVAGEVYAIENKCSHYGAPLTKGAMCEHRVRCPWHHAAFDLRTGEQLEAPGIDGVATFTVAVQDDDIMVSEQPTRTNKPTLTDSPLDIPIPSDQHYTYVVVGSGAAAAYAVESIRGNDTTGSLLMVSKEMLPPYDRTKVSKGFMQDDMSKDKLPLRDADFYRKLGVHFMPGTRVQQLDLDAKSLQLPDGSTVTYDKVLLATGGTPRTLDQPGMQLRGVHTVRKAKDALQAREATSQGTKVVIIGSSFIGLESAMSLGKRGGDITVVSPDTTLFERVFGAKVGDYIQRLHEAEGVTFKLGRKTTALSGENRVTGVLLDDGSTLPAEVVIVGIGVTPATDFVQGIAFQNDHSLAVDGHLRVHANEAYAVGDIATYPDREGMVRIEHWKVAAQQGRIAGRNMAGQNEPYRMVPYFWSNQQGTNFRYVGHGTDYNDIVFDGVPGEGPFLAFYVKDDHVQACLGVKRDADTAAINELMALGQLPPVAELKGQDWLELCRQVAKN</sequence>
<reference evidence="10" key="1">
    <citation type="submission" date="2021-12" db="EMBL/GenBank/DDBJ databases">
        <authorList>
            <person name="Rodrigo-Torres L."/>
            <person name="Arahal R. D."/>
            <person name="Lucena T."/>
        </authorList>
    </citation>
    <scope>NUCLEOTIDE SEQUENCE</scope>
    <source>
        <strain evidence="10">CECT 8419</strain>
    </source>
</reference>
<comment type="cofactor">
    <cofactor evidence="1">
        <name>FAD</name>
        <dbReference type="ChEBI" id="CHEBI:57692"/>
    </cofactor>
</comment>
<dbReference type="Pfam" id="PF07992">
    <property type="entry name" value="Pyr_redox_2"/>
    <property type="match status" value="1"/>
</dbReference>
<keyword evidence="6 10" id="KW-0560">Oxidoreductase</keyword>